<gene>
    <name evidence="1" type="ORF">GCM10007932_34190</name>
</gene>
<organism evidence="1 2">
    <name type="scientific">Vibrio penaeicida</name>
    <dbReference type="NCBI Taxonomy" id="104609"/>
    <lineage>
        <taxon>Bacteria</taxon>
        <taxon>Pseudomonadati</taxon>
        <taxon>Pseudomonadota</taxon>
        <taxon>Gammaproteobacteria</taxon>
        <taxon>Vibrionales</taxon>
        <taxon>Vibrionaceae</taxon>
        <taxon>Vibrio</taxon>
    </lineage>
</organism>
<reference evidence="2" key="1">
    <citation type="journal article" date="2019" name="Int. J. Syst. Evol. Microbiol.">
        <title>The Global Catalogue of Microorganisms (GCM) 10K type strain sequencing project: providing services to taxonomists for standard genome sequencing and annotation.</title>
        <authorList>
            <consortium name="The Broad Institute Genomics Platform"/>
            <consortium name="The Broad Institute Genome Sequencing Center for Infectious Disease"/>
            <person name="Wu L."/>
            <person name="Ma J."/>
        </authorList>
    </citation>
    <scope>NUCLEOTIDE SEQUENCE [LARGE SCALE GENOMIC DNA]</scope>
    <source>
        <strain evidence="2">NBRC 15640</strain>
    </source>
</reference>
<dbReference type="InterPro" id="IPR038314">
    <property type="entry name" value="T6SS_sf"/>
</dbReference>
<evidence type="ECO:0008006" key="3">
    <source>
        <dbReference type="Google" id="ProtNLM"/>
    </source>
</evidence>
<name>A0AAV5NU84_9VIBR</name>
<protein>
    <recommendedName>
        <fullName evidence="3">DUF3718 domain-containing protein</fullName>
    </recommendedName>
</protein>
<dbReference type="RefSeq" id="WP_126608616.1">
    <property type="nucleotide sequence ID" value="NZ_AP025145.1"/>
</dbReference>
<comment type="caution">
    <text evidence="1">The sequence shown here is derived from an EMBL/GenBank/DDBJ whole genome shotgun (WGS) entry which is preliminary data.</text>
</comment>
<keyword evidence="2" id="KW-1185">Reference proteome</keyword>
<sequence>MEIRRLVSAICIALYGFGVVASPLSTLSEERLFKNFALSSCIATFYRGSDVAEDAVTAMQGYREFSELPLEVFFEVSDLLEKHDIVGYKSKSGGVIELAYCIDFSNSDDINKLYSKAKSEL</sequence>
<dbReference type="EMBL" id="BSNX01000048">
    <property type="protein sequence ID" value="GLQ74058.1"/>
    <property type="molecule type" value="Genomic_DNA"/>
</dbReference>
<proteinExistence type="predicted"/>
<dbReference type="Gene3D" id="1.20.120.1620">
    <property type="match status" value="1"/>
</dbReference>
<accession>A0AAV5NU84</accession>
<dbReference type="Proteomes" id="UP001156690">
    <property type="component" value="Unassembled WGS sequence"/>
</dbReference>
<evidence type="ECO:0000313" key="1">
    <source>
        <dbReference type="EMBL" id="GLQ74058.1"/>
    </source>
</evidence>
<evidence type="ECO:0000313" key="2">
    <source>
        <dbReference type="Proteomes" id="UP001156690"/>
    </source>
</evidence>
<dbReference type="AlphaFoldDB" id="A0AAV5NU84"/>